<evidence type="ECO:0000313" key="6">
    <source>
        <dbReference type="Proteomes" id="UP001152759"/>
    </source>
</evidence>
<dbReference type="KEGG" id="btab:109032172"/>
<dbReference type="SUPFAM" id="SSF51445">
    <property type="entry name" value="(Trans)glycosidases"/>
    <property type="match status" value="1"/>
</dbReference>
<dbReference type="GO" id="GO:0005975">
    <property type="term" value="P:carbohydrate metabolic process"/>
    <property type="evidence" value="ECO:0007669"/>
    <property type="project" value="InterPro"/>
</dbReference>
<comment type="catalytic activity">
    <reaction evidence="1">
        <text>Hydrolysis of terminal, non-reducing (1-&gt;4)-linked alpha-D-glucose residues with release of alpha-D-glucose.</text>
        <dbReference type="EC" id="3.2.1.20"/>
    </reaction>
</comment>
<keyword evidence="3" id="KW-0812">Transmembrane</keyword>
<feature type="transmembrane region" description="Helical" evidence="3">
    <location>
        <begin position="71"/>
        <end position="95"/>
    </location>
</feature>
<dbReference type="EMBL" id="OU963862">
    <property type="protein sequence ID" value="CAH0380573.1"/>
    <property type="molecule type" value="Genomic_DNA"/>
</dbReference>
<dbReference type="InterPro" id="IPR045857">
    <property type="entry name" value="O16G_dom_2"/>
</dbReference>
<dbReference type="Gene3D" id="3.20.20.80">
    <property type="entry name" value="Glycosidases"/>
    <property type="match status" value="1"/>
</dbReference>
<dbReference type="PANTHER" id="PTHR46673:SF1">
    <property type="entry name" value="4F2 CELL-SURFACE ANTIGEN HEAVY CHAIN"/>
    <property type="match status" value="1"/>
</dbReference>
<dbReference type="GO" id="GO:0004558">
    <property type="term" value="F:alpha-1,4-glucosidase activity"/>
    <property type="evidence" value="ECO:0007669"/>
    <property type="project" value="UniProtKB-EC"/>
</dbReference>
<evidence type="ECO:0000256" key="1">
    <source>
        <dbReference type="ARBA" id="ARBA00001657"/>
    </source>
</evidence>
<feature type="domain" description="Glycosyl hydrolase family 13 catalytic" evidence="4">
    <location>
        <begin position="113"/>
        <end position="484"/>
    </location>
</feature>
<dbReference type="InterPro" id="IPR006047">
    <property type="entry name" value="GH13_cat_dom"/>
</dbReference>
<evidence type="ECO:0000256" key="2">
    <source>
        <dbReference type="ARBA" id="ARBA00012741"/>
    </source>
</evidence>
<dbReference type="AlphaFoldDB" id="A0A9N9ZZ05"/>
<dbReference type="GO" id="GO:0016324">
    <property type="term" value="C:apical plasma membrane"/>
    <property type="evidence" value="ECO:0007669"/>
    <property type="project" value="TreeGrafter"/>
</dbReference>
<dbReference type="Pfam" id="PF00128">
    <property type="entry name" value="Alpha-amylase"/>
    <property type="match status" value="1"/>
</dbReference>
<dbReference type="GO" id="GO:0016323">
    <property type="term" value="C:basolateral plasma membrane"/>
    <property type="evidence" value="ECO:0007669"/>
    <property type="project" value="TreeGrafter"/>
</dbReference>
<evidence type="ECO:0000259" key="4">
    <source>
        <dbReference type="SMART" id="SM00642"/>
    </source>
</evidence>
<reference evidence="5" key="1">
    <citation type="submission" date="2021-12" db="EMBL/GenBank/DDBJ databases">
        <authorList>
            <person name="King R."/>
        </authorList>
    </citation>
    <scope>NUCLEOTIDE SEQUENCE</scope>
</reference>
<dbReference type="GO" id="GO:1904273">
    <property type="term" value="P:L-alanine import across plasma membrane"/>
    <property type="evidence" value="ECO:0007669"/>
    <property type="project" value="TreeGrafter"/>
</dbReference>
<keyword evidence="3" id="KW-1133">Transmembrane helix</keyword>
<protein>
    <recommendedName>
        <fullName evidence="2">alpha-glucosidase</fullName>
        <ecNumber evidence="2">3.2.1.20</ecNumber>
    </recommendedName>
</protein>
<dbReference type="PANTHER" id="PTHR46673">
    <property type="entry name" value="4F2 CELL-SURFACE ANTIGEN HEAVY CHAIN"/>
    <property type="match status" value="1"/>
</dbReference>
<dbReference type="InterPro" id="IPR042280">
    <property type="entry name" value="SLC3A2"/>
</dbReference>
<dbReference type="GO" id="GO:0015190">
    <property type="term" value="F:L-leucine transmembrane transporter activity"/>
    <property type="evidence" value="ECO:0007669"/>
    <property type="project" value="TreeGrafter"/>
</dbReference>
<dbReference type="SMART" id="SM00642">
    <property type="entry name" value="Aamy"/>
    <property type="match status" value="1"/>
</dbReference>
<evidence type="ECO:0000313" key="5">
    <source>
        <dbReference type="EMBL" id="CAH0380573.1"/>
    </source>
</evidence>
<accession>A0A9N9ZZ05</accession>
<dbReference type="GO" id="GO:0015180">
    <property type="term" value="F:L-alanine transmembrane transporter activity"/>
    <property type="evidence" value="ECO:0007669"/>
    <property type="project" value="TreeGrafter"/>
</dbReference>
<sequence>MEKQDLESGKKLVPETGVANSKDIEVKFVPPDPRNGDAKVDIENLKCVFTGMGKEELMKYADDPFWVRLRWFLFILFWAIWIAMLVGAIGIIAYAPKCSSVTKSEWELSPIFKINVRTYGNGKLKDLESKLDYIKSLGVSNLVLSSVFKSTSKVEAADYVEDFESVDPSVGTPADFDALLKAAKDKGLKVQLALVPNHSSNKHPFFEKSVKREVSFADYYVWRPQNGTNSAGDPQPPNNQLSVNGGSAWTWNDARKEFYFHQFKADQPDFNFGYPGIVEYFKSVFGLWSAKGLSGFSLEKVQYLITDPGFSSDSSKITGTDLLTLKSPQLVNILQSWEKSVSNYSSVLTVDGLISKSGDTVTLVSRPPALNDVFTAANLHEVVNSYLSHSSWPVWQFSCTKSAKLEECWKPNVKNALQMVSILLPGTPIINAGDELSGGLIRPEHGLPVTVSDTTPPPAVSNGSPKLVEAGSTKQILQKLVEIRSLPAFAQGISEAKVLHDRLFAFTRIKRGSLSFLVAFNPTDETVFADFSEMKSIPSDLTVEVWSRLLSPFPIELTDTIRSNAAIIPPETALLVSFMPQV</sequence>
<dbReference type="InterPro" id="IPR031984">
    <property type="entry name" value="SLC3A2_N"/>
</dbReference>
<evidence type="ECO:0000256" key="3">
    <source>
        <dbReference type="SAM" id="Phobius"/>
    </source>
</evidence>
<proteinExistence type="predicted"/>
<dbReference type="InterPro" id="IPR017853">
    <property type="entry name" value="GH"/>
</dbReference>
<keyword evidence="3" id="KW-0472">Membrane</keyword>
<dbReference type="GO" id="GO:0015823">
    <property type="term" value="P:phenylalanine transport"/>
    <property type="evidence" value="ECO:0007669"/>
    <property type="project" value="TreeGrafter"/>
</dbReference>
<dbReference type="GO" id="GO:1903801">
    <property type="term" value="P:L-leucine import across plasma membrane"/>
    <property type="evidence" value="ECO:0007669"/>
    <property type="project" value="TreeGrafter"/>
</dbReference>
<dbReference type="EC" id="3.2.1.20" evidence="2"/>
<dbReference type="Pfam" id="PF16028">
    <property type="entry name" value="SLC3A2_N"/>
    <property type="match status" value="1"/>
</dbReference>
<dbReference type="GO" id="GO:0015173">
    <property type="term" value="F:aromatic amino acid transmembrane transporter activity"/>
    <property type="evidence" value="ECO:0007669"/>
    <property type="project" value="TreeGrafter"/>
</dbReference>
<gene>
    <name evidence="5" type="ORF">BEMITA_LOCUS315</name>
</gene>
<dbReference type="Proteomes" id="UP001152759">
    <property type="component" value="Chromosome 1"/>
</dbReference>
<organism evidence="5 6">
    <name type="scientific">Bemisia tabaci</name>
    <name type="common">Sweetpotato whitefly</name>
    <name type="synonym">Aleurodes tabaci</name>
    <dbReference type="NCBI Taxonomy" id="7038"/>
    <lineage>
        <taxon>Eukaryota</taxon>
        <taxon>Metazoa</taxon>
        <taxon>Ecdysozoa</taxon>
        <taxon>Arthropoda</taxon>
        <taxon>Hexapoda</taxon>
        <taxon>Insecta</taxon>
        <taxon>Pterygota</taxon>
        <taxon>Neoptera</taxon>
        <taxon>Paraneoptera</taxon>
        <taxon>Hemiptera</taxon>
        <taxon>Sternorrhyncha</taxon>
        <taxon>Aleyrodoidea</taxon>
        <taxon>Aleyrodidae</taxon>
        <taxon>Aleyrodinae</taxon>
        <taxon>Bemisia</taxon>
    </lineage>
</organism>
<keyword evidence="6" id="KW-1185">Reference proteome</keyword>
<name>A0A9N9ZZ05_BEMTA</name>
<dbReference type="Gene3D" id="3.90.400.10">
    <property type="entry name" value="Oligo-1,6-glucosidase, Domain 2"/>
    <property type="match status" value="1"/>
</dbReference>